<evidence type="ECO:0000256" key="7">
    <source>
        <dbReference type="ARBA" id="ARBA00023224"/>
    </source>
</evidence>
<dbReference type="SUPFAM" id="SSF81321">
    <property type="entry name" value="Family A G protein-coupled receptor-like"/>
    <property type="match status" value="1"/>
</dbReference>
<feature type="transmembrane region" description="Helical" evidence="8">
    <location>
        <begin position="182"/>
        <end position="206"/>
    </location>
</feature>
<keyword evidence="7" id="KW-0807">Transducer</keyword>
<dbReference type="Gene3D" id="1.20.1070.10">
    <property type="entry name" value="Rhodopsin 7-helix transmembrane proteins"/>
    <property type="match status" value="1"/>
</dbReference>
<evidence type="ECO:0000256" key="6">
    <source>
        <dbReference type="ARBA" id="ARBA00023170"/>
    </source>
</evidence>
<accession>A0A814IGM3</accession>
<dbReference type="PANTHER" id="PTHR24243">
    <property type="entry name" value="G-PROTEIN COUPLED RECEPTOR"/>
    <property type="match status" value="1"/>
</dbReference>
<dbReference type="InterPro" id="IPR000276">
    <property type="entry name" value="GPCR_Rhodpsn"/>
</dbReference>
<feature type="transmembrane region" description="Helical" evidence="8">
    <location>
        <begin position="92"/>
        <end position="113"/>
    </location>
</feature>
<dbReference type="InterPro" id="IPR017452">
    <property type="entry name" value="GPCR_Rhodpsn_7TM"/>
</dbReference>
<comment type="caution">
    <text evidence="10">The sequence shown here is derived from an EMBL/GenBank/DDBJ whole genome shotgun (WGS) entry which is preliminary data.</text>
</comment>
<dbReference type="PANTHER" id="PTHR24243:SF233">
    <property type="entry name" value="THYROTROPIN-RELEASING HORMONE RECEPTOR"/>
    <property type="match status" value="1"/>
</dbReference>
<evidence type="ECO:0000259" key="9">
    <source>
        <dbReference type="PROSITE" id="PS50262"/>
    </source>
</evidence>
<dbReference type="GO" id="GO:0004930">
    <property type="term" value="F:G protein-coupled receptor activity"/>
    <property type="evidence" value="ECO:0007669"/>
    <property type="project" value="UniProtKB-KW"/>
</dbReference>
<dbReference type="EMBL" id="CAJNOG010000159">
    <property type="protein sequence ID" value="CAF1023093.1"/>
    <property type="molecule type" value="Genomic_DNA"/>
</dbReference>
<evidence type="ECO:0000256" key="2">
    <source>
        <dbReference type="ARBA" id="ARBA00022692"/>
    </source>
</evidence>
<evidence type="ECO:0000256" key="1">
    <source>
        <dbReference type="ARBA" id="ARBA00004141"/>
    </source>
</evidence>
<proteinExistence type="predicted"/>
<feature type="transmembrane region" description="Helical" evidence="8">
    <location>
        <begin position="133"/>
        <end position="155"/>
    </location>
</feature>
<keyword evidence="2 8" id="KW-0812">Transmembrane</keyword>
<sequence length="328" mass="37851">MSSSYISSLNDASKQITIYVGIPTLIAGVLGGLLNTIVFLSLRTFRESPCAFYLTIMSIVNVGQMITGLLARILTSGFNIDWSLTSLFYCKFRLYCFQVCALISMTCICLAIIDQYLITCSRQRWQQWSNMTIARCLSVIFILIWILHTIPYLIYYNHVISNTTGKVTCIVTNNTFQQYVTFGLIFIIGKLLPISMTFLFGILAYRNLLQMSHRALPIVQRELDKQLTVMVLVLVVCAFFMNMPYTIVYLLTAMPQLTQNSIIVAQLQFASNVTTYLVYMYFASPFYIFLCVSDRFRRQLIYVLFDVYLNKWRQQRQILVNKVKPQLT</sequence>
<evidence type="ECO:0000256" key="5">
    <source>
        <dbReference type="ARBA" id="ARBA00023136"/>
    </source>
</evidence>
<protein>
    <recommendedName>
        <fullName evidence="9">G-protein coupled receptors family 1 profile domain-containing protein</fullName>
    </recommendedName>
</protein>
<keyword evidence="4" id="KW-0297">G-protein coupled receptor</keyword>
<keyword evidence="5 8" id="KW-0472">Membrane</keyword>
<feature type="transmembrane region" description="Helical" evidence="8">
    <location>
        <begin position="16"/>
        <end position="40"/>
    </location>
</feature>
<feature type="domain" description="G-protein coupled receptors family 1 profile" evidence="9">
    <location>
        <begin position="31"/>
        <end position="279"/>
    </location>
</feature>
<dbReference type="Proteomes" id="UP000663845">
    <property type="component" value="Unassembled WGS sequence"/>
</dbReference>
<feature type="transmembrane region" description="Helical" evidence="8">
    <location>
        <begin position="52"/>
        <end position="72"/>
    </location>
</feature>
<keyword evidence="6" id="KW-0675">Receptor</keyword>
<dbReference type="GO" id="GO:0005886">
    <property type="term" value="C:plasma membrane"/>
    <property type="evidence" value="ECO:0007669"/>
    <property type="project" value="TreeGrafter"/>
</dbReference>
<dbReference type="AlphaFoldDB" id="A0A814IGM3"/>
<gene>
    <name evidence="10" type="ORF">JYZ213_LOCUS17178</name>
</gene>
<evidence type="ECO:0000256" key="8">
    <source>
        <dbReference type="SAM" id="Phobius"/>
    </source>
</evidence>
<feature type="transmembrane region" description="Helical" evidence="8">
    <location>
        <begin position="227"/>
        <end position="253"/>
    </location>
</feature>
<evidence type="ECO:0000256" key="3">
    <source>
        <dbReference type="ARBA" id="ARBA00022989"/>
    </source>
</evidence>
<evidence type="ECO:0000256" key="4">
    <source>
        <dbReference type="ARBA" id="ARBA00023040"/>
    </source>
</evidence>
<organism evidence="10 11">
    <name type="scientific">Adineta steineri</name>
    <dbReference type="NCBI Taxonomy" id="433720"/>
    <lineage>
        <taxon>Eukaryota</taxon>
        <taxon>Metazoa</taxon>
        <taxon>Spiralia</taxon>
        <taxon>Gnathifera</taxon>
        <taxon>Rotifera</taxon>
        <taxon>Eurotatoria</taxon>
        <taxon>Bdelloidea</taxon>
        <taxon>Adinetida</taxon>
        <taxon>Adinetidae</taxon>
        <taxon>Adineta</taxon>
    </lineage>
</organism>
<evidence type="ECO:0000313" key="11">
    <source>
        <dbReference type="Proteomes" id="UP000663845"/>
    </source>
</evidence>
<dbReference type="Pfam" id="PF00001">
    <property type="entry name" value="7tm_1"/>
    <property type="match status" value="1"/>
</dbReference>
<reference evidence="10" key="1">
    <citation type="submission" date="2021-02" db="EMBL/GenBank/DDBJ databases">
        <authorList>
            <person name="Nowell W R."/>
        </authorList>
    </citation>
    <scope>NUCLEOTIDE SEQUENCE</scope>
</reference>
<keyword evidence="3 8" id="KW-1133">Transmembrane helix</keyword>
<dbReference type="PROSITE" id="PS50262">
    <property type="entry name" value="G_PROTEIN_RECEP_F1_2"/>
    <property type="match status" value="1"/>
</dbReference>
<name>A0A814IGM3_9BILA</name>
<feature type="transmembrane region" description="Helical" evidence="8">
    <location>
        <begin position="273"/>
        <end position="292"/>
    </location>
</feature>
<comment type="subcellular location">
    <subcellularLocation>
        <location evidence="1">Membrane</location>
        <topology evidence="1">Multi-pass membrane protein</topology>
    </subcellularLocation>
</comment>
<evidence type="ECO:0000313" key="10">
    <source>
        <dbReference type="EMBL" id="CAF1023093.1"/>
    </source>
</evidence>